<dbReference type="PANTHER" id="PTHR30461">
    <property type="entry name" value="DNA-INVERTASE FROM LAMBDOID PROPHAGE"/>
    <property type="match status" value="1"/>
</dbReference>
<dbReference type="Proteomes" id="UP000540191">
    <property type="component" value="Unassembled WGS sequence"/>
</dbReference>
<keyword evidence="2" id="KW-0238">DNA-binding</keyword>
<dbReference type="InterPro" id="IPR050639">
    <property type="entry name" value="SSR_resolvase"/>
</dbReference>
<proteinExistence type="predicted"/>
<evidence type="ECO:0000256" key="2">
    <source>
        <dbReference type="ARBA" id="ARBA00023125"/>
    </source>
</evidence>
<keyword evidence="3" id="KW-0233">DNA recombination</keyword>
<feature type="active site" description="O-(5'-phospho-DNA)-serine intermediate" evidence="4 5">
    <location>
        <position position="8"/>
    </location>
</feature>
<dbReference type="EMBL" id="JACHNA010000001">
    <property type="protein sequence ID" value="MBB4734793.1"/>
    <property type="molecule type" value="Genomic_DNA"/>
</dbReference>
<dbReference type="Gene3D" id="1.10.10.60">
    <property type="entry name" value="Homeodomain-like"/>
    <property type="match status" value="1"/>
</dbReference>
<dbReference type="PROSITE" id="PS00398">
    <property type="entry name" value="RECOMBINASES_2"/>
    <property type="match status" value="1"/>
</dbReference>
<evidence type="ECO:0000256" key="6">
    <source>
        <dbReference type="SAM" id="MobiDB-lite"/>
    </source>
</evidence>
<dbReference type="CDD" id="cd03768">
    <property type="entry name" value="SR_ResInv"/>
    <property type="match status" value="1"/>
</dbReference>
<dbReference type="SMART" id="SM00857">
    <property type="entry name" value="Resolvase"/>
    <property type="match status" value="1"/>
</dbReference>
<evidence type="ECO:0000313" key="9">
    <source>
        <dbReference type="Proteomes" id="UP000540191"/>
    </source>
</evidence>
<dbReference type="InterPro" id="IPR006118">
    <property type="entry name" value="Recombinase_CS"/>
</dbReference>
<feature type="domain" description="Resolvase/invertase-type recombinase catalytic" evidence="7">
    <location>
        <begin position="1"/>
        <end position="135"/>
    </location>
</feature>
<dbReference type="AlphaFoldDB" id="A0A7W7M2B2"/>
<evidence type="ECO:0000313" key="8">
    <source>
        <dbReference type="EMBL" id="MBB4734793.1"/>
    </source>
</evidence>
<evidence type="ECO:0000256" key="1">
    <source>
        <dbReference type="ARBA" id="ARBA00022908"/>
    </source>
</evidence>
<dbReference type="Gene3D" id="3.40.50.1390">
    <property type="entry name" value="Resolvase, N-terminal catalytic domain"/>
    <property type="match status" value="1"/>
</dbReference>
<sequence length="210" mass="23206">MLGYARVSTRDQETSLRAQEETLLDAGAERVFKDEVSGMRSDRPGLAAALDWARDGDVLVVTRLDRLGRSTLDTLHTVRELDGRGVRVKAPDIDLDTSTPAGRLVMRTLVSLAEWERDVPVECTKEGLAHARAHGRVGGRPRVLSETDQAAIIAALEAGVSRADVARLHGVSPSHRGRSRGSRQASTAPVTSRRWRTKRRHHAEHRDFVR</sequence>
<protein>
    <submittedName>
        <fullName evidence="8">DNA invertase Pin-like site-specific DNA recombinase</fullName>
    </submittedName>
</protein>
<dbReference type="InterPro" id="IPR036162">
    <property type="entry name" value="Resolvase-like_N_sf"/>
</dbReference>
<dbReference type="PANTHER" id="PTHR30461:SF2">
    <property type="entry name" value="SERINE RECOMBINASE PINE-RELATED"/>
    <property type="match status" value="1"/>
</dbReference>
<feature type="region of interest" description="Disordered" evidence="6">
    <location>
        <begin position="170"/>
        <end position="210"/>
    </location>
</feature>
<dbReference type="GO" id="GO:0000150">
    <property type="term" value="F:DNA strand exchange activity"/>
    <property type="evidence" value="ECO:0007669"/>
    <property type="project" value="InterPro"/>
</dbReference>
<evidence type="ECO:0000256" key="5">
    <source>
        <dbReference type="PROSITE-ProRule" id="PRU10137"/>
    </source>
</evidence>
<dbReference type="GO" id="GO:0015074">
    <property type="term" value="P:DNA integration"/>
    <property type="evidence" value="ECO:0007669"/>
    <property type="project" value="UniProtKB-KW"/>
</dbReference>
<accession>A0A7W7M2B2</accession>
<name>A0A7W7M2B2_9MICC</name>
<feature type="compositionally biased region" description="Basic residues" evidence="6">
    <location>
        <begin position="193"/>
        <end position="203"/>
    </location>
</feature>
<comment type="caution">
    <text evidence="8">The sequence shown here is derived from an EMBL/GenBank/DDBJ whole genome shotgun (WGS) entry which is preliminary data.</text>
</comment>
<dbReference type="SUPFAM" id="SSF53041">
    <property type="entry name" value="Resolvase-like"/>
    <property type="match status" value="1"/>
</dbReference>
<evidence type="ECO:0000259" key="7">
    <source>
        <dbReference type="PROSITE" id="PS51736"/>
    </source>
</evidence>
<keyword evidence="9" id="KW-1185">Reference proteome</keyword>
<dbReference type="GO" id="GO:0003677">
    <property type="term" value="F:DNA binding"/>
    <property type="evidence" value="ECO:0007669"/>
    <property type="project" value="UniProtKB-KW"/>
</dbReference>
<gene>
    <name evidence="8" type="ORF">HDA30_000301</name>
</gene>
<organism evidence="8 9">
    <name type="scientific">Micrococcus cohnii</name>
    <dbReference type="NCBI Taxonomy" id="993416"/>
    <lineage>
        <taxon>Bacteria</taxon>
        <taxon>Bacillati</taxon>
        <taxon>Actinomycetota</taxon>
        <taxon>Actinomycetes</taxon>
        <taxon>Micrococcales</taxon>
        <taxon>Micrococcaceae</taxon>
        <taxon>Micrococcus</taxon>
    </lineage>
</organism>
<reference evidence="8 9" key="1">
    <citation type="submission" date="2020-08" db="EMBL/GenBank/DDBJ databases">
        <title>Sequencing the genomes of 1000 actinobacteria strains.</title>
        <authorList>
            <person name="Klenk H.-P."/>
        </authorList>
    </citation>
    <scope>NUCLEOTIDE SEQUENCE [LARGE SCALE GENOMIC DNA]</scope>
    <source>
        <strain evidence="8 9">DSM 23974</strain>
    </source>
</reference>
<keyword evidence="1" id="KW-0229">DNA integration</keyword>
<dbReference type="InterPro" id="IPR006119">
    <property type="entry name" value="Resolv_N"/>
</dbReference>
<dbReference type="Pfam" id="PF00239">
    <property type="entry name" value="Resolvase"/>
    <property type="match status" value="1"/>
</dbReference>
<dbReference type="PROSITE" id="PS51736">
    <property type="entry name" value="RECOMBINASES_3"/>
    <property type="match status" value="1"/>
</dbReference>
<dbReference type="RefSeq" id="WP_184240897.1">
    <property type="nucleotide sequence ID" value="NZ_JACHNA010000001.1"/>
</dbReference>
<evidence type="ECO:0000256" key="3">
    <source>
        <dbReference type="ARBA" id="ARBA00023172"/>
    </source>
</evidence>
<evidence type="ECO:0000256" key="4">
    <source>
        <dbReference type="PIRSR" id="PIRSR606118-50"/>
    </source>
</evidence>
<dbReference type="PROSITE" id="PS00397">
    <property type="entry name" value="RECOMBINASES_1"/>
    <property type="match status" value="1"/>
</dbReference>